<evidence type="ECO:0000256" key="3">
    <source>
        <dbReference type="SAM" id="MobiDB-lite"/>
    </source>
</evidence>
<sequence>MPIAALPPSAVRAIGSTLVITDACSVVKELLDNALDAAASSIHVEISKNTVDVIQVKDNGYGISPDDYPLVCKRNFTSKIQTLEDLRDLGGQCLGFRGEALASACEMVGSLSISTKTETQAVGSKLTYSRTGDLIRQRVPHPVGTTVRITDFLKHVPVRRQTVLKDATKTVAKLKKLLQTYAIAKPSTRLSFRVLQGRSESANWTYGPKKSANLSDAALIVAGADIAIQCIYENWSPAGLEEDGRVQLNTGDERYKMMAFLPKAGADFSKIASFGQFFSVDGRPVSASKGLFKEITKMFKSCLRSVAKSKGINSPLSDPFLCIHLQCPLVSYDANIEPAKDDVLFTDPKIVLSLAAGLFKRVYSKPDDVISDDHAVSLQQSRNKESNLSSGFEAGKVIREMTPTSPQVAVTSFGTSKPSRITHSQLSDSERAVEDEITVSPINSSSVNPWVIAKMNVSLRANNCNTNRTGTSKLATPAREPRPCQPCSPSESGSRRHPSRFPLPSPSNSGTSLSPRESSNSPLFLSSSHRNKEDDPVRTLDISAKSARGFQKTSQPFCNRVSTNGAQAMQVRGQNSLQQSQSSDPSEMSQSNFRGSVETLSDATRIIKPARQVRTSRDLEYIAVLGGEKRRQELPVLERWSRLLHEQASSSPVDEALDFERRKRAAILSRRGLIKHRQEAGLQSTTDSSSNSPHTSRYLAARGALSSGVGNSEATTSNHGSQPPATSGLDYNDSRAYFLRHRGMSPQDQSSKPGPKIGRIQSSKFPLEQIDEGLELHDLALGLSVSLDIVAECFKRTREVDTYVQSGSFCDAFAASNLEGTSKIWETRLVAIIQEKYKKQGSDEAPLMRFDIYAAIKSQSDGITAA</sequence>
<protein>
    <recommendedName>
        <fullName evidence="4">DNA mismatch repair protein S5 domain-containing protein</fullName>
    </recommendedName>
</protein>
<reference evidence="5 6" key="1">
    <citation type="journal article" date="2015" name="Environ. Microbiol.">
        <title>Metagenome sequence of Elaphomyces granulatus from sporocarp tissue reveals Ascomycota ectomycorrhizal fingerprints of genome expansion and a Proteobacteria-rich microbiome.</title>
        <authorList>
            <person name="Quandt C.A."/>
            <person name="Kohler A."/>
            <person name="Hesse C.N."/>
            <person name="Sharpton T.J."/>
            <person name="Martin F."/>
            <person name="Spatafora J.W."/>
        </authorList>
    </citation>
    <scope>NUCLEOTIDE SEQUENCE [LARGE SCALE GENOMIC DNA]</scope>
    <source>
        <strain evidence="5 6">OSC145934</strain>
    </source>
</reference>
<feature type="compositionally biased region" description="Low complexity" evidence="3">
    <location>
        <begin position="518"/>
        <end position="528"/>
    </location>
</feature>
<dbReference type="GO" id="GO:0030983">
    <property type="term" value="F:mismatched DNA binding"/>
    <property type="evidence" value="ECO:0007669"/>
    <property type="project" value="InterPro"/>
</dbReference>
<dbReference type="InterPro" id="IPR020568">
    <property type="entry name" value="Ribosomal_Su5_D2-typ_SF"/>
</dbReference>
<dbReference type="SUPFAM" id="SSF55874">
    <property type="entry name" value="ATPase domain of HSP90 chaperone/DNA topoisomerase II/histidine kinase"/>
    <property type="match status" value="1"/>
</dbReference>
<dbReference type="GO" id="GO:0032389">
    <property type="term" value="C:MutLalpha complex"/>
    <property type="evidence" value="ECO:0007669"/>
    <property type="project" value="TreeGrafter"/>
</dbReference>
<dbReference type="Pfam" id="PF13589">
    <property type="entry name" value="HATPase_c_3"/>
    <property type="match status" value="1"/>
</dbReference>
<feature type="region of interest" description="Disordered" evidence="3">
    <location>
        <begin position="705"/>
        <end position="731"/>
    </location>
</feature>
<accession>A0A232LSX6</accession>
<comment type="caution">
    <text evidence="5">The sequence shown here is derived from an EMBL/GenBank/DDBJ whole genome shotgun (WGS) entry which is preliminary data.</text>
</comment>
<dbReference type="Gene3D" id="3.30.230.10">
    <property type="match status" value="1"/>
</dbReference>
<dbReference type="GO" id="GO:0005524">
    <property type="term" value="F:ATP binding"/>
    <property type="evidence" value="ECO:0007669"/>
    <property type="project" value="InterPro"/>
</dbReference>
<dbReference type="OrthoDB" id="10263226at2759"/>
<keyword evidence="2" id="KW-0227">DNA damage</keyword>
<comment type="similarity">
    <text evidence="1">Belongs to the DNA mismatch repair MutL/HexB family.</text>
</comment>
<dbReference type="InterPro" id="IPR002099">
    <property type="entry name" value="MutL/Mlh/PMS"/>
</dbReference>
<dbReference type="SMART" id="SM01340">
    <property type="entry name" value="DNA_mis_repair"/>
    <property type="match status" value="1"/>
</dbReference>
<feature type="compositionally biased region" description="Polar residues" evidence="3">
    <location>
        <begin position="708"/>
        <end position="725"/>
    </location>
</feature>
<evidence type="ECO:0000256" key="2">
    <source>
        <dbReference type="ARBA" id="ARBA00022763"/>
    </source>
</evidence>
<proteinExistence type="inferred from homology"/>
<dbReference type="Gene3D" id="3.30.565.10">
    <property type="entry name" value="Histidine kinase-like ATPase, C-terminal domain"/>
    <property type="match status" value="1"/>
</dbReference>
<evidence type="ECO:0000259" key="4">
    <source>
        <dbReference type="SMART" id="SM01340"/>
    </source>
</evidence>
<dbReference type="PANTHER" id="PTHR10073:SF41">
    <property type="entry name" value="MISMATCH REPAIR PROTEIN, PUTATIVE (AFU_ORTHOLOGUE AFUA_8G05820)-RELATED"/>
    <property type="match status" value="1"/>
</dbReference>
<feature type="region of interest" description="Disordered" evidence="3">
    <location>
        <begin position="410"/>
        <end position="432"/>
    </location>
</feature>
<feature type="region of interest" description="Disordered" evidence="3">
    <location>
        <begin position="572"/>
        <end position="597"/>
    </location>
</feature>
<dbReference type="FunFam" id="3.30.565.10:FF:000017">
    <property type="entry name" value="PMS1 homolog 1, mismatch repair system component"/>
    <property type="match status" value="1"/>
</dbReference>
<evidence type="ECO:0000256" key="1">
    <source>
        <dbReference type="ARBA" id="ARBA00006082"/>
    </source>
</evidence>
<dbReference type="InterPro" id="IPR013507">
    <property type="entry name" value="DNA_mismatch_S5_2-like"/>
</dbReference>
<dbReference type="InterPro" id="IPR038973">
    <property type="entry name" value="MutL/Mlh/Pms-like"/>
</dbReference>
<dbReference type="PROSITE" id="PS00058">
    <property type="entry name" value="DNA_MISMATCH_REPAIR_1"/>
    <property type="match status" value="1"/>
</dbReference>
<dbReference type="InterPro" id="IPR036890">
    <property type="entry name" value="HATPase_C_sf"/>
</dbReference>
<organism evidence="5 6">
    <name type="scientific">Elaphomyces granulatus</name>
    <dbReference type="NCBI Taxonomy" id="519963"/>
    <lineage>
        <taxon>Eukaryota</taxon>
        <taxon>Fungi</taxon>
        <taxon>Dikarya</taxon>
        <taxon>Ascomycota</taxon>
        <taxon>Pezizomycotina</taxon>
        <taxon>Eurotiomycetes</taxon>
        <taxon>Eurotiomycetidae</taxon>
        <taxon>Eurotiales</taxon>
        <taxon>Elaphomycetaceae</taxon>
        <taxon>Elaphomyces</taxon>
    </lineage>
</organism>
<dbReference type="GO" id="GO:0006298">
    <property type="term" value="P:mismatch repair"/>
    <property type="evidence" value="ECO:0007669"/>
    <property type="project" value="InterPro"/>
</dbReference>
<dbReference type="Pfam" id="PF01119">
    <property type="entry name" value="DNA_mis_repair"/>
    <property type="match status" value="1"/>
</dbReference>
<feature type="compositionally biased region" description="Low complexity" evidence="3">
    <location>
        <begin position="578"/>
        <end position="591"/>
    </location>
</feature>
<dbReference type="GO" id="GO:0016887">
    <property type="term" value="F:ATP hydrolysis activity"/>
    <property type="evidence" value="ECO:0007669"/>
    <property type="project" value="InterPro"/>
</dbReference>
<name>A0A232LSX6_9EURO</name>
<evidence type="ECO:0000313" key="5">
    <source>
        <dbReference type="EMBL" id="OXV06917.1"/>
    </source>
</evidence>
<dbReference type="GO" id="GO:0061982">
    <property type="term" value="P:meiosis I cell cycle process"/>
    <property type="evidence" value="ECO:0007669"/>
    <property type="project" value="UniProtKB-ARBA"/>
</dbReference>
<evidence type="ECO:0000313" key="6">
    <source>
        <dbReference type="Proteomes" id="UP000243515"/>
    </source>
</evidence>
<feature type="compositionally biased region" description="Polar residues" evidence="3">
    <location>
        <begin position="506"/>
        <end position="517"/>
    </location>
</feature>
<dbReference type="InterPro" id="IPR014721">
    <property type="entry name" value="Ribsml_uS5_D2-typ_fold_subgr"/>
</dbReference>
<dbReference type="PANTHER" id="PTHR10073">
    <property type="entry name" value="DNA MISMATCH REPAIR PROTEIN MLH, PMS, MUTL"/>
    <property type="match status" value="1"/>
</dbReference>
<dbReference type="EMBL" id="NPHW01005291">
    <property type="protein sequence ID" value="OXV06917.1"/>
    <property type="molecule type" value="Genomic_DNA"/>
</dbReference>
<dbReference type="InterPro" id="IPR014762">
    <property type="entry name" value="DNA_mismatch_repair_CS"/>
</dbReference>
<feature type="compositionally biased region" description="Polar residues" evidence="3">
    <location>
        <begin position="410"/>
        <end position="427"/>
    </location>
</feature>
<dbReference type="NCBIfam" id="TIGR00585">
    <property type="entry name" value="mutl"/>
    <property type="match status" value="1"/>
</dbReference>
<dbReference type="AlphaFoldDB" id="A0A232LSX6"/>
<dbReference type="GO" id="GO:0140664">
    <property type="term" value="F:ATP-dependent DNA damage sensor activity"/>
    <property type="evidence" value="ECO:0007669"/>
    <property type="project" value="InterPro"/>
</dbReference>
<keyword evidence="6" id="KW-1185">Reference proteome</keyword>
<gene>
    <name evidence="5" type="ORF">Egran_05317</name>
</gene>
<dbReference type="Proteomes" id="UP000243515">
    <property type="component" value="Unassembled WGS sequence"/>
</dbReference>
<feature type="domain" description="DNA mismatch repair protein S5" evidence="4">
    <location>
        <begin position="218"/>
        <end position="364"/>
    </location>
</feature>
<feature type="compositionally biased region" description="Polar residues" evidence="3">
    <location>
        <begin position="462"/>
        <end position="474"/>
    </location>
</feature>
<feature type="region of interest" description="Disordered" evidence="3">
    <location>
        <begin position="462"/>
        <end position="537"/>
    </location>
</feature>
<dbReference type="SUPFAM" id="SSF54211">
    <property type="entry name" value="Ribosomal protein S5 domain 2-like"/>
    <property type="match status" value="1"/>
</dbReference>